<dbReference type="HOGENOM" id="CLU_2513064_0_0_1"/>
<dbReference type="RefSeq" id="XP_009224238.1">
    <property type="nucleotide sequence ID" value="XM_009225974.1"/>
</dbReference>
<proteinExistence type="predicted"/>
<protein>
    <submittedName>
        <fullName evidence="1 2">Uncharacterized protein</fullName>
    </submittedName>
</protein>
<dbReference type="OrthoDB" id="10360108at2759"/>
<reference evidence="1" key="3">
    <citation type="submission" date="2010-09" db="EMBL/GenBank/DDBJ databases">
        <title>Annotation of Gaeumannomyces graminis var. tritici R3-111a-1.</title>
        <authorList>
            <consortium name="The Broad Institute Genome Sequencing Platform"/>
            <person name="Ma L.-J."/>
            <person name="Dead R."/>
            <person name="Young S.K."/>
            <person name="Zeng Q."/>
            <person name="Gargeya S."/>
            <person name="Fitzgerald M."/>
            <person name="Haas B."/>
            <person name="Abouelleil A."/>
            <person name="Alvarado L."/>
            <person name="Arachchi H.M."/>
            <person name="Berlin A."/>
            <person name="Brown A."/>
            <person name="Chapman S.B."/>
            <person name="Chen Z."/>
            <person name="Dunbar C."/>
            <person name="Freedman E."/>
            <person name="Gearin G."/>
            <person name="Gellesch M."/>
            <person name="Goldberg J."/>
            <person name="Griggs A."/>
            <person name="Gujja S."/>
            <person name="Heiman D."/>
            <person name="Howarth C."/>
            <person name="Larson L."/>
            <person name="Lui A."/>
            <person name="MacDonald P.J.P."/>
            <person name="Mehta T."/>
            <person name="Montmayeur A."/>
            <person name="Murphy C."/>
            <person name="Neiman D."/>
            <person name="Pearson M."/>
            <person name="Priest M."/>
            <person name="Roberts A."/>
            <person name="Saif S."/>
            <person name="Shea T."/>
            <person name="Shenoy N."/>
            <person name="Sisk P."/>
            <person name="Stolte C."/>
            <person name="Sykes S."/>
            <person name="Yandava C."/>
            <person name="Wortman J."/>
            <person name="Nusbaum C."/>
            <person name="Birren B."/>
        </authorList>
    </citation>
    <scope>NUCLEOTIDE SEQUENCE</scope>
    <source>
        <strain evidence="1">R3-111a-1</strain>
    </source>
</reference>
<dbReference type="Proteomes" id="UP000006039">
    <property type="component" value="Unassembled WGS sequence"/>
</dbReference>
<dbReference type="GeneID" id="20348595"/>
<reference evidence="1" key="2">
    <citation type="submission" date="2010-07" db="EMBL/GenBank/DDBJ databases">
        <authorList>
            <consortium name="The Broad Institute Genome Sequencing Platform"/>
            <consortium name="Broad Institute Genome Sequencing Center for Infectious Disease"/>
            <person name="Ma L.-J."/>
            <person name="Dead R."/>
            <person name="Young S."/>
            <person name="Zeng Q."/>
            <person name="Koehrsen M."/>
            <person name="Alvarado L."/>
            <person name="Berlin A."/>
            <person name="Chapman S.B."/>
            <person name="Chen Z."/>
            <person name="Freedman E."/>
            <person name="Gellesch M."/>
            <person name="Goldberg J."/>
            <person name="Griggs A."/>
            <person name="Gujja S."/>
            <person name="Heilman E.R."/>
            <person name="Heiman D."/>
            <person name="Hepburn T."/>
            <person name="Howarth C."/>
            <person name="Jen D."/>
            <person name="Larson L."/>
            <person name="Mehta T."/>
            <person name="Neiman D."/>
            <person name="Pearson M."/>
            <person name="Roberts A."/>
            <person name="Saif S."/>
            <person name="Shea T."/>
            <person name="Shenoy N."/>
            <person name="Sisk P."/>
            <person name="Stolte C."/>
            <person name="Sykes S."/>
            <person name="Walk T."/>
            <person name="White J."/>
            <person name="Yandava C."/>
            <person name="Haas B."/>
            <person name="Nusbaum C."/>
            <person name="Birren B."/>
        </authorList>
    </citation>
    <scope>NUCLEOTIDE SEQUENCE</scope>
    <source>
        <strain evidence="1">R3-111a-1</strain>
    </source>
</reference>
<organism evidence="1">
    <name type="scientific">Gaeumannomyces tritici (strain R3-111a-1)</name>
    <name type="common">Wheat and barley take-all root rot fungus</name>
    <name type="synonym">Gaeumannomyces graminis var. tritici</name>
    <dbReference type="NCBI Taxonomy" id="644352"/>
    <lineage>
        <taxon>Eukaryota</taxon>
        <taxon>Fungi</taxon>
        <taxon>Dikarya</taxon>
        <taxon>Ascomycota</taxon>
        <taxon>Pezizomycotina</taxon>
        <taxon>Sordariomycetes</taxon>
        <taxon>Sordariomycetidae</taxon>
        <taxon>Magnaporthales</taxon>
        <taxon>Magnaporthaceae</taxon>
        <taxon>Gaeumannomyces</taxon>
    </lineage>
</organism>
<reference evidence="2" key="4">
    <citation type="journal article" date="2015" name="G3 (Bethesda)">
        <title>Genome sequences of three phytopathogenic species of the Magnaporthaceae family of fungi.</title>
        <authorList>
            <person name="Okagaki L.H."/>
            <person name="Nunes C.C."/>
            <person name="Sailsbery J."/>
            <person name="Clay B."/>
            <person name="Brown D."/>
            <person name="John T."/>
            <person name="Oh Y."/>
            <person name="Young N."/>
            <person name="Fitzgerald M."/>
            <person name="Haas B.J."/>
            <person name="Zeng Q."/>
            <person name="Young S."/>
            <person name="Adiconis X."/>
            <person name="Fan L."/>
            <person name="Levin J.Z."/>
            <person name="Mitchell T.K."/>
            <person name="Okubara P.A."/>
            <person name="Farman M.L."/>
            <person name="Kohn L.M."/>
            <person name="Birren B."/>
            <person name="Ma L.-J."/>
            <person name="Dean R.A."/>
        </authorList>
    </citation>
    <scope>NUCLEOTIDE SEQUENCE</scope>
    <source>
        <strain evidence="2">R3-111a-1</strain>
    </source>
</reference>
<evidence type="ECO:0000313" key="1">
    <source>
        <dbReference type="EMBL" id="EJT74294.1"/>
    </source>
</evidence>
<dbReference type="VEuPathDB" id="FungiDB:GGTG_08137"/>
<dbReference type="EMBL" id="GL385398">
    <property type="protein sequence ID" value="EJT74294.1"/>
    <property type="molecule type" value="Genomic_DNA"/>
</dbReference>
<reference evidence="3" key="1">
    <citation type="submission" date="2010-07" db="EMBL/GenBank/DDBJ databases">
        <title>The genome sequence of Gaeumannomyces graminis var. tritici strain R3-111a-1.</title>
        <authorList>
            <consortium name="The Broad Institute Genome Sequencing Platform"/>
            <person name="Ma L.-J."/>
            <person name="Dead R."/>
            <person name="Young S."/>
            <person name="Zeng Q."/>
            <person name="Koehrsen M."/>
            <person name="Alvarado L."/>
            <person name="Berlin A."/>
            <person name="Chapman S.B."/>
            <person name="Chen Z."/>
            <person name="Freedman E."/>
            <person name="Gellesch M."/>
            <person name="Goldberg J."/>
            <person name="Griggs A."/>
            <person name="Gujja S."/>
            <person name="Heilman E.R."/>
            <person name="Heiman D."/>
            <person name="Hepburn T."/>
            <person name="Howarth C."/>
            <person name="Jen D."/>
            <person name="Larson L."/>
            <person name="Mehta T."/>
            <person name="Neiman D."/>
            <person name="Pearson M."/>
            <person name="Roberts A."/>
            <person name="Saif S."/>
            <person name="Shea T."/>
            <person name="Shenoy N."/>
            <person name="Sisk P."/>
            <person name="Stolte C."/>
            <person name="Sykes S."/>
            <person name="Walk T."/>
            <person name="White J."/>
            <person name="Yandava C."/>
            <person name="Haas B."/>
            <person name="Nusbaum C."/>
            <person name="Birren B."/>
        </authorList>
    </citation>
    <scope>NUCLEOTIDE SEQUENCE [LARGE SCALE GENOMIC DNA]</scope>
    <source>
        <strain evidence="3">R3-111a-1</strain>
    </source>
</reference>
<reference evidence="2" key="5">
    <citation type="submission" date="2018-04" db="UniProtKB">
        <authorList>
            <consortium name="EnsemblFungi"/>
        </authorList>
    </citation>
    <scope>IDENTIFICATION</scope>
    <source>
        <strain evidence="2">R3-111a-1</strain>
    </source>
</reference>
<evidence type="ECO:0000313" key="3">
    <source>
        <dbReference type="Proteomes" id="UP000006039"/>
    </source>
</evidence>
<gene>
    <name evidence="2" type="primary">20348595</name>
    <name evidence="1" type="ORF">GGTG_08137</name>
</gene>
<evidence type="ECO:0000313" key="2">
    <source>
        <dbReference type="EnsemblFungi" id="EJT74294"/>
    </source>
</evidence>
<sequence>MTSKFKVGDKVEGFLMVTPATCLKFRAIVTAAPAQGGNQWTVETREALGAYSENGVAVVEWETIVARCMTVYSHELETWKAWDGCD</sequence>
<dbReference type="eggNOG" id="ENOG502RNAA">
    <property type="taxonomic scope" value="Eukaryota"/>
</dbReference>
<keyword evidence="3" id="KW-1185">Reference proteome</keyword>
<name>J3P3Q0_GAET3</name>
<dbReference type="EnsemblFungi" id="EJT74294">
    <property type="protein sequence ID" value="EJT74294"/>
    <property type="gene ID" value="GGTG_08137"/>
</dbReference>
<dbReference type="AlphaFoldDB" id="J3P3Q0"/>
<accession>J3P3Q0</accession>